<dbReference type="Proteomes" id="UP001632038">
    <property type="component" value="Unassembled WGS sequence"/>
</dbReference>
<organism evidence="1 2">
    <name type="scientific">Castilleja foliolosa</name>
    <dbReference type="NCBI Taxonomy" id="1961234"/>
    <lineage>
        <taxon>Eukaryota</taxon>
        <taxon>Viridiplantae</taxon>
        <taxon>Streptophyta</taxon>
        <taxon>Embryophyta</taxon>
        <taxon>Tracheophyta</taxon>
        <taxon>Spermatophyta</taxon>
        <taxon>Magnoliopsida</taxon>
        <taxon>eudicotyledons</taxon>
        <taxon>Gunneridae</taxon>
        <taxon>Pentapetalae</taxon>
        <taxon>asterids</taxon>
        <taxon>lamiids</taxon>
        <taxon>Lamiales</taxon>
        <taxon>Orobanchaceae</taxon>
        <taxon>Pedicularideae</taxon>
        <taxon>Castillejinae</taxon>
        <taxon>Castilleja</taxon>
    </lineage>
</organism>
<gene>
    <name evidence="1" type="ORF">CASFOL_039368</name>
</gene>
<reference evidence="2" key="1">
    <citation type="journal article" date="2024" name="IScience">
        <title>Strigolactones Initiate the Formation of Haustorium-like Structures in Castilleja.</title>
        <authorList>
            <person name="Buerger M."/>
            <person name="Peterson D."/>
            <person name="Chory J."/>
        </authorList>
    </citation>
    <scope>NUCLEOTIDE SEQUENCE [LARGE SCALE GENOMIC DNA]</scope>
</reference>
<keyword evidence="2" id="KW-1185">Reference proteome</keyword>
<accession>A0ABD3BID7</accession>
<name>A0ABD3BID7_9LAMI</name>
<comment type="caution">
    <text evidence="1">The sequence shown here is derived from an EMBL/GenBank/DDBJ whole genome shotgun (WGS) entry which is preliminary data.</text>
</comment>
<evidence type="ECO:0000313" key="1">
    <source>
        <dbReference type="EMBL" id="KAL3616974.1"/>
    </source>
</evidence>
<dbReference type="AlphaFoldDB" id="A0ABD3BID7"/>
<sequence>MILINRSIGRVIRRFGTSQSCQFHRMISLGMGETKRIMNGVVF</sequence>
<evidence type="ECO:0000313" key="2">
    <source>
        <dbReference type="Proteomes" id="UP001632038"/>
    </source>
</evidence>
<proteinExistence type="predicted"/>
<dbReference type="EMBL" id="JAVIJP010000087">
    <property type="protein sequence ID" value="KAL3616974.1"/>
    <property type="molecule type" value="Genomic_DNA"/>
</dbReference>
<protein>
    <submittedName>
        <fullName evidence="1">Uncharacterized protein</fullName>
    </submittedName>
</protein>